<dbReference type="EMBL" id="JABZGF010000483">
    <property type="protein sequence ID" value="MBF0967441.1"/>
    <property type="molecule type" value="Genomic_DNA"/>
</dbReference>
<sequence>LNPFDPEEDIAISTNDRDLYIISRSTDEYARTYATPGTVLLRDVVSLTYTYTNEAGEVVRSYKYGGAPKSRSYSNGRYWEVTRAEDAFDSAPWFDGYDEKGNELPDGKYTLTIEGTTGGASPVTEKLTHVITLDTAPPVISNVAISGEGDGRTLSFDATDASPFPGFGFSWTQDGEPFMRQKYYGWGEIGDDGLHHVHFEVPLSQIVERAGGDPSSVYLQVWDWPVNRASVKVDLKAIPMTKLSVSPESATLSVGQSVTLSASHEPADASVTDVVWSSSNEAVATVSPDGVVSAVGAGEATVSVTDPTQPSLVSASATIRVEASVPAPKSGAWKWDGRGWWYRYEDGSYPSSETLVIDGATYRFDASGYMRTGWVFEGGQWYFHAASGAQASGWVLSGVHWYYLNPDGGAMMTGWVQVGSAWYYLSPSGGAMATGWLKEGGHWYYLHHGSGAMATGWVRIYLKWYHFAENGQLIG</sequence>
<gene>
    <name evidence="3" type="ORF">HXK09_09980</name>
</gene>
<dbReference type="AlphaFoldDB" id="A0A929RSB0"/>
<dbReference type="Pfam" id="PF01473">
    <property type="entry name" value="Choline_bind_1"/>
    <property type="match status" value="2"/>
</dbReference>
<dbReference type="SUPFAM" id="SSF49373">
    <property type="entry name" value="Invasin/intimin cell-adhesion fragments"/>
    <property type="match status" value="1"/>
</dbReference>
<dbReference type="InterPro" id="IPR008964">
    <property type="entry name" value="Invasin/intimin_cell_adhesion"/>
</dbReference>
<dbReference type="SMART" id="SM00635">
    <property type="entry name" value="BID_2"/>
    <property type="match status" value="1"/>
</dbReference>
<dbReference type="Gene3D" id="2.60.40.1080">
    <property type="match status" value="1"/>
</dbReference>
<name>A0A929RSB0_9ACTO</name>
<evidence type="ECO:0000256" key="1">
    <source>
        <dbReference type="ARBA" id="ARBA00022737"/>
    </source>
</evidence>
<dbReference type="SUPFAM" id="SSF69360">
    <property type="entry name" value="Cell wall binding repeat"/>
    <property type="match status" value="1"/>
</dbReference>
<evidence type="ECO:0000259" key="2">
    <source>
        <dbReference type="SMART" id="SM00635"/>
    </source>
</evidence>
<dbReference type="Pfam" id="PF19127">
    <property type="entry name" value="Choline_bind_3"/>
    <property type="match status" value="1"/>
</dbReference>
<dbReference type="Gene3D" id="2.10.270.10">
    <property type="entry name" value="Cholin Binding"/>
    <property type="match status" value="2"/>
</dbReference>
<evidence type="ECO:0000313" key="3">
    <source>
        <dbReference type="EMBL" id="MBF0967441.1"/>
    </source>
</evidence>
<protein>
    <submittedName>
        <fullName evidence="3">Ig-like domain-containing protein</fullName>
    </submittedName>
</protein>
<feature type="domain" description="BIG2" evidence="2">
    <location>
        <begin position="239"/>
        <end position="316"/>
    </location>
</feature>
<feature type="non-terminal residue" evidence="3">
    <location>
        <position position="1"/>
    </location>
</feature>
<accession>A0A929RSB0</accession>
<dbReference type="InterPro" id="IPR018337">
    <property type="entry name" value="Cell_wall/Cho-bd_repeat"/>
</dbReference>
<evidence type="ECO:0000313" key="4">
    <source>
        <dbReference type="Proteomes" id="UP000759246"/>
    </source>
</evidence>
<organism evidence="3 4">
    <name type="scientific">Actinomyces bouchesdurhonensis</name>
    <dbReference type="NCBI Taxonomy" id="1852361"/>
    <lineage>
        <taxon>Bacteria</taxon>
        <taxon>Bacillati</taxon>
        <taxon>Actinomycetota</taxon>
        <taxon>Actinomycetes</taxon>
        <taxon>Actinomycetales</taxon>
        <taxon>Actinomycetaceae</taxon>
        <taxon>Actinomyces</taxon>
    </lineage>
</organism>
<reference evidence="3" key="1">
    <citation type="submission" date="2020-04" db="EMBL/GenBank/DDBJ databases">
        <title>Deep metagenomics examines the oral microbiome during advanced dental caries in children, revealing novel taxa and co-occurrences with host molecules.</title>
        <authorList>
            <person name="Baker J.L."/>
            <person name="Morton J.T."/>
            <person name="Dinis M."/>
            <person name="Alvarez R."/>
            <person name="Tran N.C."/>
            <person name="Knight R."/>
            <person name="Edlund A."/>
        </authorList>
    </citation>
    <scope>NUCLEOTIDE SEQUENCE</scope>
    <source>
        <strain evidence="3">JCVI_30_bin.13</strain>
    </source>
</reference>
<dbReference type="Proteomes" id="UP000759246">
    <property type="component" value="Unassembled WGS sequence"/>
</dbReference>
<dbReference type="InterPro" id="IPR003343">
    <property type="entry name" value="Big_2"/>
</dbReference>
<keyword evidence="1" id="KW-0677">Repeat</keyword>
<proteinExistence type="predicted"/>
<dbReference type="Pfam" id="PF02368">
    <property type="entry name" value="Big_2"/>
    <property type="match status" value="1"/>
</dbReference>
<comment type="caution">
    <text evidence="3">The sequence shown here is derived from an EMBL/GenBank/DDBJ whole genome shotgun (WGS) entry which is preliminary data.</text>
</comment>